<gene>
    <name evidence="1" type="ORF">BT62DRAFT_838005</name>
</gene>
<comment type="caution">
    <text evidence="1">The sequence shown here is derived from an EMBL/GenBank/DDBJ whole genome shotgun (WGS) entry which is preliminary data.</text>
</comment>
<dbReference type="Proteomes" id="UP000812287">
    <property type="component" value="Unassembled WGS sequence"/>
</dbReference>
<keyword evidence="2" id="KW-1185">Reference proteome</keyword>
<evidence type="ECO:0000313" key="2">
    <source>
        <dbReference type="Proteomes" id="UP000812287"/>
    </source>
</evidence>
<feature type="non-terminal residue" evidence="1">
    <location>
        <position position="190"/>
    </location>
</feature>
<dbReference type="RefSeq" id="XP_043034230.1">
    <property type="nucleotide sequence ID" value="XM_043182433.1"/>
</dbReference>
<dbReference type="EMBL" id="MU250567">
    <property type="protein sequence ID" value="KAG7440730.1"/>
    <property type="molecule type" value="Genomic_DNA"/>
</dbReference>
<reference evidence="1" key="1">
    <citation type="submission" date="2020-11" db="EMBL/GenBank/DDBJ databases">
        <title>Adaptations for nitrogen fixation in a non-lichenized fungal sporocarp promotes dispersal by wood-feeding termites.</title>
        <authorList>
            <consortium name="DOE Joint Genome Institute"/>
            <person name="Koch R.A."/>
            <person name="Yoon G."/>
            <person name="Arayal U."/>
            <person name="Lail K."/>
            <person name="Amirebrahimi M."/>
            <person name="Labutti K."/>
            <person name="Lipzen A."/>
            <person name="Riley R."/>
            <person name="Barry K."/>
            <person name="Henrissat B."/>
            <person name="Grigoriev I.V."/>
            <person name="Herr J.R."/>
            <person name="Aime M.C."/>
        </authorList>
    </citation>
    <scope>NUCLEOTIDE SEQUENCE</scope>
    <source>
        <strain evidence="1">MCA 3950</strain>
    </source>
</reference>
<dbReference type="OrthoDB" id="2104739at2759"/>
<sequence>ALMRDNYRYILPRNVDKDSAINGLTVINMDVGERMRGTGPGHIFNELMTDHIVGLSDAAQRKLEWAFSAAAIVQRFAQISVVQELNRNNIHRAENTFTTTRDFHGLFDELSTKCCVWTSGPSDTQDATGGQIPLPSRCYFQLHNACANISHLSGAGEVVGQLFHDVEDIKVLAEDGGSQDLLSLALSSRL</sequence>
<dbReference type="GeneID" id="66104730"/>
<proteinExistence type="predicted"/>
<name>A0A9P7VI00_9AGAR</name>
<protein>
    <submittedName>
        <fullName evidence="1">Uncharacterized protein</fullName>
    </submittedName>
</protein>
<dbReference type="AlphaFoldDB" id="A0A9P7VI00"/>
<organism evidence="1 2">
    <name type="scientific">Guyanagaster necrorhizus</name>
    <dbReference type="NCBI Taxonomy" id="856835"/>
    <lineage>
        <taxon>Eukaryota</taxon>
        <taxon>Fungi</taxon>
        <taxon>Dikarya</taxon>
        <taxon>Basidiomycota</taxon>
        <taxon>Agaricomycotina</taxon>
        <taxon>Agaricomycetes</taxon>
        <taxon>Agaricomycetidae</taxon>
        <taxon>Agaricales</taxon>
        <taxon>Marasmiineae</taxon>
        <taxon>Physalacriaceae</taxon>
        <taxon>Guyanagaster</taxon>
    </lineage>
</organism>
<accession>A0A9P7VI00</accession>
<evidence type="ECO:0000313" key="1">
    <source>
        <dbReference type="EMBL" id="KAG7440730.1"/>
    </source>
</evidence>
<feature type="non-terminal residue" evidence="1">
    <location>
        <position position="1"/>
    </location>
</feature>